<dbReference type="EMBL" id="CM042880">
    <property type="protein sequence ID" value="KAI4389863.1"/>
    <property type="molecule type" value="Genomic_DNA"/>
</dbReference>
<gene>
    <name evidence="1" type="ORF">MLD38_002037</name>
</gene>
<sequence length="101" mass="11327">MMTKLRRRDRYISSHWCCFVGSVSLHFTYFVLFHELSALFALPRESLIWCSNSKYPSDTYQAVGEEIKSEFSSSTSPQGQKLVLSFGGKAGGRAMGPTCDC</sequence>
<accession>A0ACB9SF54</accession>
<reference evidence="2" key="1">
    <citation type="journal article" date="2023" name="Front. Plant Sci.">
        <title>Chromosomal-level genome assembly of Melastoma candidum provides insights into trichome evolution.</title>
        <authorList>
            <person name="Zhong Y."/>
            <person name="Wu W."/>
            <person name="Sun C."/>
            <person name="Zou P."/>
            <person name="Liu Y."/>
            <person name="Dai S."/>
            <person name="Zhou R."/>
        </authorList>
    </citation>
    <scope>NUCLEOTIDE SEQUENCE [LARGE SCALE GENOMIC DNA]</scope>
</reference>
<proteinExistence type="predicted"/>
<comment type="caution">
    <text evidence="1">The sequence shown here is derived from an EMBL/GenBank/DDBJ whole genome shotgun (WGS) entry which is preliminary data.</text>
</comment>
<keyword evidence="2" id="KW-1185">Reference proteome</keyword>
<evidence type="ECO:0000313" key="2">
    <source>
        <dbReference type="Proteomes" id="UP001057402"/>
    </source>
</evidence>
<evidence type="ECO:0000313" key="1">
    <source>
        <dbReference type="EMBL" id="KAI4389863.1"/>
    </source>
</evidence>
<protein>
    <submittedName>
        <fullName evidence="1">Uncharacterized protein</fullName>
    </submittedName>
</protein>
<dbReference type="Proteomes" id="UP001057402">
    <property type="component" value="Chromosome 1"/>
</dbReference>
<organism evidence="1 2">
    <name type="scientific">Melastoma candidum</name>
    <dbReference type="NCBI Taxonomy" id="119954"/>
    <lineage>
        <taxon>Eukaryota</taxon>
        <taxon>Viridiplantae</taxon>
        <taxon>Streptophyta</taxon>
        <taxon>Embryophyta</taxon>
        <taxon>Tracheophyta</taxon>
        <taxon>Spermatophyta</taxon>
        <taxon>Magnoliopsida</taxon>
        <taxon>eudicotyledons</taxon>
        <taxon>Gunneridae</taxon>
        <taxon>Pentapetalae</taxon>
        <taxon>rosids</taxon>
        <taxon>malvids</taxon>
        <taxon>Myrtales</taxon>
        <taxon>Melastomataceae</taxon>
        <taxon>Melastomatoideae</taxon>
        <taxon>Melastomateae</taxon>
        <taxon>Melastoma</taxon>
    </lineage>
</organism>
<name>A0ACB9SF54_9MYRT</name>